<evidence type="ECO:0000256" key="14">
    <source>
        <dbReference type="SAM" id="SignalP"/>
    </source>
</evidence>
<feature type="domain" description="Sushi" evidence="17">
    <location>
        <begin position="460"/>
        <end position="518"/>
    </location>
</feature>
<keyword evidence="9 11" id="KW-1015">Disulfide bond</keyword>
<gene>
    <name evidence="18" type="primary">CSMD3</name>
    <name evidence="18" type="ORF">BLAG_LOCUS12772</name>
</gene>
<dbReference type="Pfam" id="PF00084">
    <property type="entry name" value="Sushi"/>
    <property type="match status" value="13"/>
</dbReference>
<keyword evidence="2" id="KW-0964">Secreted</keyword>
<evidence type="ECO:0000256" key="4">
    <source>
        <dbReference type="ARBA" id="ARBA00022659"/>
    </source>
</evidence>
<dbReference type="Gene3D" id="2.10.25.10">
    <property type="entry name" value="Laminin"/>
    <property type="match status" value="1"/>
</dbReference>
<feature type="domain" description="Sushi" evidence="17">
    <location>
        <begin position="281"/>
        <end position="339"/>
    </location>
</feature>
<dbReference type="SUPFAM" id="SSF57535">
    <property type="entry name" value="Complement control module/SCR domain"/>
    <property type="match status" value="13"/>
</dbReference>
<dbReference type="SUPFAM" id="SSF53300">
    <property type="entry name" value="vWA-like"/>
    <property type="match status" value="4"/>
</dbReference>
<keyword evidence="4 12" id="KW-0768">Sushi</keyword>
<evidence type="ECO:0000256" key="3">
    <source>
        <dbReference type="ARBA" id="ARBA00022536"/>
    </source>
</evidence>
<dbReference type="Pfam" id="PF00008">
    <property type="entry name" value="EGF"/>
    <property type="match status" value="1"/>
</dbReference>
<keyword evidence="19" id="KW-1185">Reference proteome</keyword>
<feature type="disulfide bond" evidence="12">
    <location>
        <begin position="668"/>
        <end position="695"/>
    </location>
</feature>
<feature type="domain" description="EGF-like" evidence="15">
    <location>
        <begin position="1065"/>
        <end position="1101"/>
    </location>
</feature>
<evidence type="ECO:0000256" key="9">
    <source>
        <dbReference type="ARBA" id="ARBA00023157"/>
    </source>
</evidence>
<feature type="domain" description="Sushi" evidence="17">
    <location>
        <begin position="1004"/>
        <end position="1065"/>
    </location>
</feature>
<dbReference type="InterPro" id="IPR002035">
    <property type="entry name" value="VWF_A"/>
</dbReference>
<dbReference type="Gene3D" id="3.40.50.410">
    <property type="entry name" value="von Willebrand factor, type A domain"/>
    <property type="match status" value="4"/>
</dbReference>
<name>A0A8J9ZFM0_BRALA</name>
<evidence type="ECO:0000259" key="15">
    <source>
        <dbReference type="PROSITE" id="PS50026"/>
    </source>
</evidence>
<dbReference type="PANTHER" id="PTHR45656">
    <property type="entry name" value="PROTEIN CBR-CLEC-78"/>
    <property type="match status" value="1"/>
</dbReference>
<dbReference type="CDD" id="cd01472">
    <property type="entry name" value="vWA_collagen"/>
    <property type="match status" value="1"/>
</dbReference>
<dbReference type="EMBL" id="OV696687">
    <property type="protein sequence ID" value="CAH1252782.1"/>
    <property type="molecule type" value="Genomic_DNA"/>
</dbReference>
<dbReference type="PROSITE" id="PS50923">
    <property type="entry name" value="SUSHI"/>
    <property type="match status" value="13"/>
</dbReference>
<keyword evidence="13" id="KW-0812">Transmembrane</keyword>
<dbReference type="SMART" id="SM00327">
    <property type="entry name" value="VWA"/>
    <property type="match status" value="4"/>
</dbReference>
<feature type="disulfide bond" evidence="12">
    <location>
        <begin position="608"/>
        <end position="635"/>
    </location>
</feature>
<dbReference type="OrthoDB" id="406096at2759"/>
<evidence type="ECO:0000313" key="19">
    <source>
        <dbReference type="Proteomes" id="UP000838412"/>
    </source>
</evidence>
<evidence type="ECO:0000256" key="10">
    <source>
        <dbReference type="ARBA" id="ARBA00023180"/>
    </source>
</evidence>
<feature type="domain" description="Sushi" evidence="17">
    <location>
        <begin position="519"/>
        <end position="578"/>
    </location>
</feature>
<dbReference type="PROSITE" id="PS00022">
    <property type="entry name" value="EGF_1"/>
    <property type="match status" value="1"/>
</dbReference>
<dbReference type="InterPro" id="IPR000436">
    <property type="entry name" value="Sushi_SCR_CCP_dom"/>
</dbReference>
<feature type="domain" description="Sushi" evidence="17">
    <location>
        <begin position="1598"/>
        <end position="1654"/>
    </location>
</feature>
<feature type="transmembrane region" description="Helical" evidence="13">
    <location>
        <begin position="1665"/>
        <end position="1689"/>
    </location>
</feature>
<feature type="disulfide bond" evidence="12">
    <location>
        <begin position="1625"/>
        <end position="1652"/>
    </location>
</feature>
<accession>A0A8J9ZFM0</accession>
<keyword evidence="10" id="KW-0325">Glycoprotein</keyword>
<evidence type="ECO:0000256" key="8">
    <source>
        <dbReference type="ARBA" id="ARBA00022889"/>
    </source>
</evidence>
<feature type="domain" description="Sushi" evidence="17">
    <location>
        <begin position="1317"/>
        <end position="1379"/>
    </location>
</feature>
<protein>
    <submittedName>
        <fullName evidence="18">CSMD3 protein</fullName>
    </submittedName>
</protein>
<feature type="domain" description="VWFA" evidence="16">
    <location>
        <begin position="36"/>
        <end position="217"/>
    </location>
</feature>
<feature type="domain" description="Sushi" evidence="17">
    <location>
        <begin position="698"/>
        <end position="756"/>
    </location>
</feature>
<dbReference type="PROSITE" id="PS50234">
    <property type="entry name" value="VWFA"/>
    <property type="match status" value="4"/>
</dbReference>
<keyword evidence="6" id="KW-0677">Repeat</keyword>
<feature type="disulfide bond" evidence="12">
    <location>
        <begin position="489"/>
        <end position="516"/>
    </location>
</feature>
<feature type="disulfide bond" evidence="12">
    <location>
        <begin position="549"/>
        <end position="576"/>
    </location>
</feature>
<evidence type="ECO:0000256" key="13">
    <source>
        <dbReference type="SAM" id="Phobius"/>
    </source>
</evidence>
<dbReference type="Pfam" id="PF00092">
    <property type="entry name" value="VWA"/>
    <property type="match status" value="4"/>
</dbReference>
<feature type="domain" description="Sushi" evidence="17">
    <location>
        <begin position="638"/>
        <end position="697"/>
    </location>
</feature>
<feature type="disulfide bond" evidence="12">
    <location>
        <begin position="430"/>
        <end position="457"/>
    </location>
</feature>
<evidence type="ECO:0000256" key="5">
    <source>
        <dbReference type="ARBA" id="ARBA00022729"/>
    </source>
</evidence>
<evidence type="ECO:0000259" key="16">
    <source>
        <dbReference type="PROSITE" id="PS50234"/>
    </source>
</evidence>
<dbReference type="GO" id="GO:0005509">
    <property type="term" value="F:calcium ion binding"/>
    <property type="evidence" value="ECO:0007669"/>
    <property type="project" value="InterPro"/>
</dbReference>
<feature type="chain" id="PRO_5035425170" evidence="14">
    <location>
        <begin position="22"/>
        <end position="1737"/>
    </location>
</feature>
<dbReference type="Proteomes" id="UP000838412">
    <property type="component" value="Chromosome 2"/>
</dbReference>
<evidence type="ECO:0000256" key="11">
    <source>
        <dbReference type="PROSITE-ProRule" id="PRU00076"/>
    </source>
</evidence>
<feature type="domain" description="Sushi" evidence="17">
    <location>
        <begin position="579"/>
        <end position="637"/>
    </location>
</feature>
<feature type="domain" description="VWFA" evidence="16">
    <location>
        <begin position="828"/>
        <end position="996"/>
    </location>
</feature>
<feature type="disulfide bond" evidence="12">
    <location>
        <begin position="727"/>
        <end position="754"/>
    </location>
</feature>
<keyword evidence="13" id="KW-0472">Membrane</keyword>
<dbReference type="CDD" id="cd00033">
    <property type="entry name" value="CCP"/>
    <property type="match status" value="13"/>
</dbReference>
<feature type="disulfide bond" evidence="12">
    <location>
        <begin position="401"/>
        <end position="444"/>
    </location>
</feature>
<dbReference type="SUPFAM" id="SSF57196">
    <property type="entry name" value="EGF/Laminin"/>
    <property type="match status" value="1"/>
</dbReference>
<keyword evidence="7" id="KW-0106">Calcium</keyword>
<reference evidence="18" key="1">
    <citation type="submission" date="2022-01" db="EMBL/GenBank/DDBJ databases">
        <authorList>
            <person name="Braso-Vives M."/>
        </authorList>
    </citation>
    <scope>NUCLEOTIDE SEQUENCE</scope>
</reference>
<dbReference type="InterPro" id="IPR035976">
    <property type="entry name" value="Sushi/SCR/CCP_sf"/>
</dbReference>
<evidence type="ECO:0000313" key="18">
    <source>
        <dbReference type="EMBL" id="CAH1252782.1"/>
    </source>
</evidence>
<evidence type="ECO:0000256" key="1">
    <source>
        <dbReference type="ARBA" id="ARBA00004613"/>
    </source>
</evidence>
<evidence type="ECO:0000256" key="7">
    <source>
        <dbReference type="ARBA" id="ARBA00022837"/>
    </source>
</evidence>
<dbReference type="FunFam" id="2.10.70.10:FF:000064">
    <property type="entry name" value="Fibulin 7"/>
    <property type="match status" value="1"/>
</dbReference>
<feature type="domain" description="VWFA" evidence="16">
    <location>
        <begin position="1138"/>
        <end position="1313"/>
    </location>
</feature>
<keyword evidence="13" id="KW-1133">Transmembrane helix</keyword>
<feature type="domain" description="VWFA" evidence="16">
    <location>
        <begin position="1420"/>
        <end position="1594"/>
    </location>
</feature>
<dbReference type="Gene3D" id="2.10.70.10">
    <property type="entry name" value="Complement Module, domain 1"/>
    <property type="match status" value="13"/>
</dbReference>
<dbReference type="InterPro" id="IPR001881">
    <property type="entry name" value="EGF-like_Ca-bd_dom"/>
</dbReference>
<feature type="disulfide bond" evidence="12">
    <location>
        <begin position="251"/>
        <end position="278"/>
    </location>
</feature>
<dbReference type="InterPro" id="IPR036465">
    <property type="entry name" value="vWFA_dom_sf"/>
</dbReference>
<dbReference type="PANTHER" id="PTHR45656:SF4">
    <property type="entry name" value="PROTEIN CBR-CLEC-78"/>
    <property type="match status" value="1"/>
</dbReference>
<feature type="disulfide bond" evidence="11">
    <location>
        <begin position="1091"/>
        <end position="1100"/>
    </location>
</feature>
<keyword evidence="3 11" id="KW-0245">EGF-like domain</keyword>
<feature type="domain" description="Sushi" evidence="17">
    <location>
        <begin position="221"/>
        <end position="280"/>
    </location>
</feature>
<dbReference type="GO" id="GO:0005576">
    <property type="term" value="C:extracellular region"/>
    <property type="evidence" value="ECO:0007669"/>
    <property type="project" value="UniProtKB-SubCell"/>
</dbReference>
<keyword evidence="5 14" id="KW-0732">Signal</keyword>
<dbReference type="FunFam" id="2.10.25.10:FF:000095">
    <property type="entry name" value="Notch, isoform B"/>
    <property type="match status" value="1"/>
</dbReference>
<proteinExistence type="predicted"/>
<dbReference type="CDD" id="cd00054">
    <property type="entry name" value="EGF_CA"/>
    <property type="match status" value="1"/>
</dbReference>
<dbReference type="InterPro" id="IPR051277">
    <property type="entry name" value="SEZ6_CSMD_C4BPB_Regulators"/>
</dbReference>
<dbReference type="SMART" id="SM00179">
    <property type="entry name" value="EGF_CA"/>
    <property type="match status" value="1"/>
</dbReference>
<feature type="disulfide bond" evidence="12">
    <location>
        <begin position="310"/>
        <end position="337"/>
    </location>
</feature>
<dbReference type="PRINTS" id="PR00453">
    <property type="entry name" value="VWFADOMAIN"/>
</dbReference>
<dbReference type="GO" id="GO:0007155">
    <property type="term" value="P:cell adhesion"/>
    <property type="evidence" value="ECO:0007669"/>
    <property type="project" value="UniProtKB-KW"/>
</dbReference>
<comment type="subcellular location">
    <subcellularLocation>
        <location evidence="1">Secreted</location>
    </subcellularLocation>
</comment>
<evidence type="ECO:0000256" key="12">
    <source>
        <dbReference type="PROSITE-ProRule" id="PRU00302"/>
    </source>
</evidence>
<dbReference type="PROSITE" id="PS01186">
    <property type="entry name" value="EGF_2"/>
    <property type="match status" value="1"/>
</dbReference>
<dbReference type="PROSITE" id="PS50026">
    <property type="entry name" value="EGF_3"/>
    <property type="match status" value="1"/>
</dbReference>
<evidence type="ECO:0000259" key="17">
    <source>
        <dbReference type="PROSITE" id="PS50923"/>
    </source>
</evidence>
<feature type="domain" description="Sushi" evidence="17">
    <location>
        <begin position="757"/>
        <end position="816"/>
    </location>
</feature>
<feature type="disulfide bond" evidence="12">
    <location>
        <begin position="369"/>
        <end position="396"/>
    </location>
</feature>
<evidence type="ECO:0000256" key="2">
    <source>
        <dbReference type="ARBA" id="ARBA00022525"/>
    </source>
</evidence>
<keyword evidence="8" id="KW-0130">Cell adhesion</keyword>
<organism evidence="18 19">
    <name type="scientific">Branchiostoma lanceolatum</name>
    <name type="common">Common lancelet</name>
    <name type="synonym">Amphioxus lanceolatum</name>
    <dbReference type="NCBI Taxonomy" id="7740"/>
    <lineage>
        <taxon>Eukaryota</taxon>
        <taxon>Metazoa</taxon>
        <taxon>Chordata</taxon>
        <taxon>Cephalochordata</taxon>
        <taxon>Leptocardii</taxon>
        <taxon>Amphioxiformes</taxon>
        <taxon>Branchiostomatidae</taxon>
        <taxon>Branchiostoma</taxon>
    </lineage>
</organism>
<dbReference type="SMART" id="SM00181">
    <property type="entry name" value="EGF"/>
    <property type="match status" value="2"/>
</dbReference>
<feature type="signal peptide" evidence="14">
    <location>
        <begin position="1"/>
        <end position="21"/>
    </location>
</feature>
<comment type="caution">
    <text evidence="11">Lacks conserved residue(s) required for the propagation of feature annotation.</text>
</comment>
<dbReference type="SMART" id="SM00032">
    <property type="entry name" value="CCP"/>
    <property type="match status" value="13"/>
</dbReference>
<evidence type="ECO:0000256" key="6">
    <source>
        <dbReference type="ARBA" id="ARBA00022737"/>
    </source>
</evidence>
<sequence>MKGALGLFSAILAANLYLAVSQIPAALPNTCPHAVDLVFLVDSSESFRTSGFQDALTFVQKVVNYFTLGEDETRVGVVTYSNEDAQITRIKLNERYGRVELLNAIRDIPYDRGHTFTGLGLDHVRNNSFLEVNGRRSTTPDFLVVLTDDNSEDSVTRPAQLVRQMGITVFVVGVGEEADIDQATLENIAGTPSRVFRLTDHDFLTDVQHPTDIREAICNAAKCPDLTAPANGARTPPTEGNSIQDTVTFNCNPGYLLNGAASVTCQADLTWTAPPPTCRLVTCPARTAPANGAVSSTAIGRYQDAVTFTCNSGYNLVGSTRLTCQADGTWSANPPTCNPAQCSPQTAPQFGTITPAGPISFPGQTTFNCNAGYTRNGATGSTCQADGSWSNPVHSCTRRQCQPPVTAPVNGARNPATGANSYQDRITFTCNSGYQRNGDADTQCQADGTWSNPTPTCTRAQCPLLTAPANGALSPGGQIFHPNTVTVTCDTGYTRNGVSPLTCQADGTWSNTVPTCTPTQCPDLTAPANGARTPPTGARNYQDTVTFTCNTGYTRNGAEVLTCQAGGQWSNPAPTCTPRQCQALTAPAFGSLGPTGATSYQDVVNFNCNAGYTRNGATSATCQADGTWSDPVPTCTPRQCLPQLTAPTNGAMSPLGPHTFPATVAFTCNTGYTRNGAADTTCQADGSWNNPVPTCDPVQCPVLRAPMNGTVTPPGARNYNDVGTFACDVGFERVGATSATCQANGQWSNPVPMCRPVQCLLLTAPANGARTPPTGANSYQDMVTFTCNQGYDLIGDSNTTCKADRTWTRPVPRCRPETCDRLSRDGWDIVFLMDSTTSVKFDRVKNLTRDIADRLLTDGGNTLVGLVQFSDNPVPTFDLNTHNTKAAIIGAIEGATRRGGGTFAGSALTYVKQVSFATGNGGRPDRPDALIVVTDGVTFDDVSFAAQSVREGGITAFAVGAGDAVNSQALRAIAKDPYKVRLVANDTQHKETVEAIWRWFCLADVCPDRGAPTNGVRKGTTYQGEKMYFSCDDGYVLDGTSPLTCTGTFKSGVGTWSGPDPTCKLGDVCNPNPCLNGGMCFPDGSGYRCDCKPGFVGRNCQFRSSPTVIPGPTTAYIASNTTASVGPNLNRLNGPGWDVVFLLDSSDSVGSAGFLKVRNVTQTLVRKLPLLNQDTHIGIAKYSDRTEFVEFLKDYQNKSNTIEKIEGTTRLGGGTLLGDAITNVRTVSFTEENGNRPNIPDALVVVTDGNSADDVVSAVEAARRQGIHVFAVGVGDNVDRDKVNQIAGKPERAFTAPSTASALTVGDDVANWLNTAPECSNPGQIPNGLSRGTTFVTGQMDFSCDDGYTLFGPSSLTCMRDPRDGQTGIWSGTVPVCGAGNPCDPNPCQSGRVCTPALINNATGYQCQENCQGLNMPGWDLLLLVDGSREAAFSQNKAFARDLVDRLPISNQQATRIGLVQFSDTNRQEFHLNRYSSKQAVLSAIDNVTHTSGGSFIGNAIDYARLISFTAGNGNRAKVPDGMIVVTDGRTDDAVEFPSTGARHQGITTFAVGIGSRVNRQTLDTITRDPAKVLIVTNARNSKTNAMNLLVRWLCRGAFCDDPGPPRNGSRRGNFFQGGYVDFFCDDGFVLNGVTPTRCQTNGNWTEPVPVCGLDSAPLAATAPWVVPLIAGLVGLAALALLALLLYALCGAGAAAAPPAAPLLMAAAPIEKESQIAIVDFVPNKGTEIQTATAHMY</sequence>
<dbReference type="InterPro" id="IPR000742">
    <property type="entry name" value="EGF"/>
</dbReference>
<feature type="domain" description="Sushi" evidence="17">
    <location>
        <begin position="340"/>
        <end position="398"/>
    </location>
</feature>
<feature type="disulfide bond" evidence="12">
    <location>
        <begin position="787"/>
        <end position="814"/>
    </location>
</feature>
<feature type="domain" description="Sushi" evidence="17">
    <location>
        <begin position="399"/>
        <end position="459"/>
    </location>
</feature>